<dbReference type="Pfam" id="PF14541">
    <property type="entry name" value="TAXi_C"/>
    <property type="match status" value="1"/>
</dbReference>
<keyword evidence="7" id="KW-1185">Reference proteome</keyword>
<feature type="domain" description="Xylanase inhibitor C-terminal" evidence="4">
    <location>
        <begin position="75"/>
        <end position="187"/>
    </location>
</feature>
<sequence length="199" mass="22437">MVFGCSHKTHVFFGILGMDKRPVSLISQMREKVKERYSYCLHKGHGMLRFGDDIPQVTKDYKTTKLLNPLHPSVYVGLTDISVVGKRLGLSAGTISNRSECLLIDTGVQFTILQSYTYDKVIKAFKGYYGDRLKQVKMPGWGLCYRHNSSMRSNASMTFHLEGGDYMTNDMFVDPIIGIMCLALVSNNYVDTRSHASSQ</sequence>
<dbReference type="InterPro" id="IPR032861">
    <property type="entry name" value="TAXi_N"/>
</dbReference>
<dbReference type="Gene3D" id="2.40.70.10">
    <property type="entry name" value="Acid Proteases"/>
    <property type="match status" value="2"/>
</dbReference>
<dbReference type="AlphaFoldDB" id="A0A9N7R1L7"/>
<dbReference type="Proteomes" id="UP001153555">
    <property type="component" value="Unassembled WGS sequence"/>
</dbReference>
<dbReference type="EMBL" id="CACSLK010003174">
    <property type="protein sequence ID" value="CAA0808719.1"/>
    <property type="molecule type" value="Genomic_DNA"/>
</dbReference>
<comment type="caution">
    <text evidence="6">The sequence shown here is derived from an EMBL/GenBank/DDBJ whole genome shotgun (WGS) entry which is preliminary data.</text>
</comment>
<dbReference type="PANTHER" id="PTHR47967">
    <property type="entry name" value="OS07G0603500 PROTEIN-RELATED"/>
    <property type="match status" value="1"/>
</dbReference>
<protein>
    <recommendedName>
        <fullName evidence="8">Peptidase A1 domain-containing protein</fullName>
    </recommendedName>
</protein>
<gene>
    <name evidence="6" type="ORF">SHERM_10947</name>
</gene>
<organism evidence="6 7">
    <name type="scientific">Striga hermonthica</name>
    <name type="common">Purple witchweed</name>
    <name type="synonym">Buchnera hermonthica</name>
    <dbReference type="NCBI Taxonomy" id="68872"/>
    <lineage>
        <taxon>Eukaryota</taxon>
        <taxon>Viridiplantae</taxon>
        <taxon>Streptophyta</taxon>
        <taxon>Embryophyta</taxon>
        <taxon>Tracheophyta</taxon>
        <taxon>Spermatophyta</taxon>
        <taxon>Magnoliopsida</taxon>
        <taxon>eudicotyledons</taxon>
        <taxon>Gunneridae</taxon>
        <taxon>Pentapetalae</taxon>
        <taxon>asterids</taxon>
        <taxon>lamiids</taxon>
        <taxon>Lamiales</taxon>
        <taxon>Orobanchaceae</taxon>
        <taxon>Buchnereae</taxon>
        <taxon>Striga</taxon>
    </lineage>
</organism>
<evidence type="ECO:0000256" key="3">
    <source>
        <dbReference type="ARBA" id="ARBA00022801"/>
    </source>
</evidence>
<evidence type="ECO:0000256" key="1">
    <source>
        <dbReference type="ARBA" id="ARBA00007447"/>
    </source>
</evidence>
<dbReference type="OrthoDB" id="1072226at2759"/>
<evidence type="ECO:0000256" key="2">
    <source>
        <dbReference type="ARBA" id="ARBA00022670"/>
    </source>
</evidence>
<proteinExistence type="inferred from homology"/>
<evidence type="ECO:0000259" key="4">
    <source>
        <dbReference type="Pfam" id="PF14541"/>
    </source>
</evidence>
<dbReference type="GO" id="GO:0008233">
    <property type="term" value="F:peptidase activity"/>
    <property type="evidence" value="ECO:0007669"/>
    <property type="project" value="UniProtKB-KW"/>
</dbReference>
<dbReference type="GO" id="GO:0005576">
    <property type="term" value="C:extracellular region"/>
    <property type="evidence" value="ECO:0007669"/>
    <property type="project" value="TreeGrafter"/>
</dbReference>
<evidence type="ECO:0000313" key="6">
    <source>
        <dbReference type="EMBL" id="CAA0808719.1"/>
    </source>
</evidence>
<reference evidence="6" key="1">
    <citation type="submission" date="2019-12" db="EMBL/GenBank/DDBJ databases">
        <authorList>
            <person name="Scholes J."/>
        </authorList>
    </citation>
    <scope>NUCLEOTIDE SEQUENCE</scope>
</reference>
<evidence type="ECO:0000313" key="7">
    <source>
        <dbReference type="Proteomes" id="UP001153555"/>
    </source>
</evidence>
<dbReference type="GO" id="GO:0006508">
    <property type="term" value="P:proteolysis"/>
    <property type="evidence" value="ECO:0007669"/>
    <property type="project" value="UniProtKB-KW"/>
</dbReference>
<evidence type="ECO:0000259" key="5">
    <source>
        <dbReference type="Pfam" id="PF14543"/>
    </source>
</evidence>
<evidence type="ECO:0008006" key="8">
    <source>
        <dbReference type="Google" id="ProtNLM"/>
    </source>
</evidence>
<feature type="domain" description="Xylanase inhibitor N-terminal" evidence="5">
    <location>
        <begin position="1"/>
        <end position="52"/>
    </location>
</feature>
<keyword evidence="2" id="KW-0645">Protease</keyword>
<comment type="similarity">
    <text evidence="1">Belongs to the peptidase A1 family.</text>
</comment>
<dbReference type="SUPFAM" id="SSF50630">
    <property type="entry name" value="Acid proteases"/>
    <property type="match status" value="1"/>
</dbReference>
<name>A0A9N7R1L7_STRHE</name>
<keyword evidence="3" id="KW-0378">Hydrolase</keyword>
<accession>A0A9N7R1L7</accession>
<dbReference type="InterPro" id="IPR021109">
    <property type="entry name" value="Peptidase_aspartic_dom_sf"/>
</dbReference>
<dbReference type="InterPro" id="IPR032799">
    <property type="entry name" value="TAXi_C"/>
</dbReference>
<dbReference type="Pfam" id="PF14543">
    <property type="entry name" value="TAXi_N"/>
    <property type="match status" value="1"/>
</dbReference>
<dbReference type="PANTHER" id="PTHR47967:SF123">
    <property type="entry name" value="ASPARTIC PROTEINASE NEPENTHESIN-1-LIKE"/>
    <property type="match status" value="1"/>
</dbReference>
<dbReference type="InterPro" id="IPR051708">
    <property type="entry name" value="Plant_Aspart_Prot_A1"/>
</dbReference>